<keyword evidence="2" id="KW-1133">Transmembrane helix</keyword>
<feature type="region of interest" description="Disordered" evidence="1">
    <location>
        <begin position="380"/>
        <end position="402"/>
    </location>
</feature>
<feature type="transmembrane region" description="Helical" evidence="2">
    <location>
        <begin position="160"/>
        <end position="183"/>
    </location>
</feature>
<reference evidence="3" key="1">
    <citation type="submission" date="2020-11" db="EMBL/GenBank/DDBJ databases">
        <title>The chromosome-scale genome resource for two endophytic Fusarium species: F. culmorum and F. pseudograminearum.</title>
        <authorList>
            <person name="Yuan Z."/>
        </authorList>
    </citation>
    <scope>NUCLEOTIDE SEQUENCE</scope>
    <source>
        <strain evidence="3">Class2-1B</strain>
    </source>
</reference>
<feature type="transmembrane region" description="Helical" evidence="2">
    <location>
        <begin position="244"/>
        <end position="263"/>
    </location>
</feature>
<keyword evidence="2" id="KW-0812">Transmembrane</keyword>
<dbReference type="Proteomes" id="UP000663297">
    <property type="component" value="Chromosome 3"/>
</dbReference>
<feature type="transmembrane region" description="Helical" evidence="2">
    <location>
        <begin position="275"/>
        <end position="301"/>
    </location>
</feature>
<dbReference type="EMBL" id="CP064749">
    <property type="protein sequence ID" value="QPC64891.1"/>
    <property type="molecule type" value="Genomic_DNA"/>
</dbReference>
<evidence type="ECO:0000256" key="1">
    <source>
        <dbReference type="SAM" id="MobiDB-lite"/>
    </source>
</evidence>
<feature type="region of interest" description="Disordered" evidence="1">
    <location>
        <begin position="311"/>
        <end position="350"/>
    </location>
</feature>
<feature type="transmembrane region" description="Helical" evidence="2">
    <location>
        <begin position="127"/>
        <end position="148"/>
    </location>
</feature>
<keyword evidence="2" id="KW-0472">Membrane</keyword>
<feature type="region of interest" description="Disordered" evidence="1">
    <location>
        <begin position="545"/>
        <end position="627"/>
    </location>
</feature>
<protein>
    <submittedName>
        <fullName evidence="3">Uncharacterized protein</fullName>
    </submittedName>
</protein>
<accession>A0A7S8DAB8</accession>
<evidence type="ECO:0000313" key="3">
    <source>
        <dbReference type="EMBL" id="QPC64891.1"/>
    </source>
</evidence>
<feature type="region of interest" description="Disordered" evidence="1">
    <location>
        <begin position="481"/>
        <end position="504"/>
    </location>
</feature>
<feature type="transmembrane region" description="Helical" evidence="2">
    <location>
        <begin position="203"/>
        <end position="224"/>
    </location>
</feature>
<feature type="compositionally biased region" description="Polar residues" evidence="1">
    <location>
        <begin position="589"/>
        <end position="604"/>
    </location>
</feature>
<feature type="transmembrane region" description="Helical" evidence="2">
    <location>
        <begin position="86"/>
        <end position="107"/>
    </location>
</feature>
<feature type="compositionally biased region" description="Basic and acidic residues" evidence="1">
    <location>
        <begin position="492"/>
        <end position="503"/>
    </location>
</feature>
<proteinExistence type="predicted"/>
<gene>
    <name evidence="3" type="ORF">HYE67_007122</name>
</gene>
<evidence type="ECO:0000256" key="2">
    <source>
        <dbReference type="SAM" id="Phobius"/>
    </source>
</evidence>
<feature type="compositionally biased region" description="Polar residues" evidence="1">
    <location>
        <begin position="563"/>
        <end position="572"/>
    </location>
</feature>
<evidence type="ECO:0000313" key="4">
    <source>
        <dbReference type="Proteomes" id="UP000663297"/>
    </source>
</evidence>
<name>A0A7S8DAB8_FUSCU</name>
<organism evidence="3 4">
    <name type="scientific">Fusarium culmorum</name>
    <dbReference type="NCBI Taxonomy" id="5516"/>
    <lineage>
        <taxon>Eukaryota</taxon>
        <taxon>Fungi</taxon>
        <taxon>Dikarya</taxon>
        <taxon>Ascomycota</taxon>
        <taxon>Pezizomycotina</taxon>
        <taxon>Sordariomycetes</taxon>
        <taxon>Hypocreomycetidae</taxon>
        <taxon>Hypocreales</taxon>
        <taxon>Nectriaceae</taxon>
        <taxon>Fusarium</taxon>
    </lineage>
</organism>
<sequence>MDNGDTNMDTTGFQFQANSTSKWDNELKFAAAGSVRTSIIVLAVFNLVVAFAVTLVILLRSWRTLKHTESWNFKSSWFRLVKGRDIYPFVLSIGIVTQGIVYATAQAKGLESLMILECHMFDTTNTLAAFFVAPFIQLIFGLELTIRITKPNIFPFRGRFNTVACLASVGTLLLIVFSITFAIRPSEFCFASLVSFLHRYDTGIFGSLLTIIILVIVECGIICFKLHTGARMDITERDEASRMVYYMIIAVISYTLQITFYYNTAFHDPGAAGDASMQLSIIGTVVMNMSGFLLGCLYLFLRSSKSPTGCSDDDLEAPPNFKKWTDDQDQEPATPLSAMPGMAPKSSSRENLMADDRVEDKVFGARKDFLKGGLKPLRLGSMRNSDDLPTAPKPVRTSSKESIKNFKRSMYSIFPKPEAPKSPILLPTTYYKGPAAKAAPEPPSLADLLAPPALRLPDRRLRSSGASALSTATVQIGLRLSNIGGDMSPTKPEPKQDTNRVEELDCPNSTVRFFPRKTSPLAIAIVDVPGEGTRYQIQDNFENDLSEKELPPVPLSAGMATPPETTLSSAVYSPQKPTPGPSSHKPNKPSVSSRAHSRQGSTMGDISRLHSRHGSRAEVDTGRGPWI</sequence>
<dbReference type="AlphaFoldDB" id="A0A7S8DAB8"/>
<feature type="transmembrane region" description="Helical" evidence="2">
    <location>
        <begin position="39"/>
        <end position="59"/>
    </location>
</feature>